<dbReference type="PANTHER" id="PTHR10438">
    <property type="entry name" value="THIOREDOXIN"/>
    <property type="match status" value="1"/>
</dbReference>
<dbReference type="RefSeq" id="WP_125556259.1">
    <property type="nucleotide sequence ID" value="NZ_RBVX01000011.1"/>
</dbReference>
<dbReference type="InterPro" id="IPR013766">
    <property type="entry name" value="Thioredoxin_domain"/>
</dbReference>
<dbReference type="PROSITE" id="PS51352">
    <property type="entry name" value="THIOREDOXIN_2"/>
    <property type="match status" value="1"/>
</dbReference>
<dbReference type="EMBL" id="RBVX01000011">
    <property type="protein sequence ID" value="RSL32909.1"/>
    <property type="molecule type" value="Genomic_DNA"/>
</dbReference>
<accession>A0A428N3M3</accession>
<reference evidence="2 3" key="1">
    <citation type="submission" date="2018-10" db="EMBL/GenBank/DDBJ databases">
        <title>Draft genome sequence of Bacillus salarius IM0101, isolated from a hypersaline soil in Inner Mongolia, China.</title>
        <authorList>
            <person name="Yamprayoonswat W."/>
            <person name="Boonvisut S."/>
            <person name="Jumpathong W."/>
            <person name="Sittihan S."/>
            <person name="Ruangsuj P."/>
            <person name="Wanthongcharoen S."/>
            <person name="Thongpramul N."/>
            <person name="Pimmason S."/>
            <person name="Yu B."/>
            <person name="Yasawong M."/>
        </authorList>
    </citation>
    <scope>NUCLEOTIDE SEQUENCE [LARGE SCALE GENOMIC DNA]</scope>
    <source>
        <strain evidence="2 3">IM0101</strain>
    </source>
</reference>
<keyword evidence="3" id="KW-1185">Reference proteome</keyword>
<dbReference type="Pfam" id="PF00085">
    <property type="entry name" value="Thioredoxin"/>
    <property type="match status" value="1"/>
</dbReference>
<evidence type="ECO:0000313" key="2">
    <source>
        <dbReference type="EMBL" id="RSL32909.1"/>
    </source>
</evidence>
<proteinExistence type="predicted"/>
<protein>
    <submittedName>
        <fullName evidence="2">Thioredoxin</fullName>
    </submittedName>
</protein>
<sequence>MKDITERAQFEDVISAGKAVVMFSADWCPDCRVIEPALPELEEENKSFSFYHADRDQLIDVCQDYGIFGIPSFLVFESGEEVHRYVDKDRKTPEQVQAFLDEANQKITS</sequence>
<gene>
    <name evidence="2" type="ORF">D7Z54_12850</name>
</gene>
<dbReference type="AlphaFoldDB" id="A0A428N3M3"/>
<dbReference type="InterPro" id="IPR036249">
    <property type="entry name" value="Thioredoxin-like_sf"/>
</dbReference>
<comment type="caution">
    <text evidence="2">The sequence shown here is derived from an EMBL/GenBank/DDBJ whole genome shotgun (WGS) entry which is preliminary data.</text>
</comment>
<name>A0A428N3M3_9BACI</name>
<dbReference type="InterPro" id="IPR050620">
    <property type="entry name" value="Thioredoxin_H-type-like"/>
</dbReference>
<dbReference type="OrthoDB" id="7629852at2"/>
<organism evidence="2 3">
    <name type="scientific">Salibacterium salarium</name>
    <dbReference type="NCBI Taxonomy" id="284579"/>
    <lineage>
        <taxon>Bacteria</taxon>
        <taxon>Bacillati</taxon>
        <taxon>Bacillota</taxon>
        <taxon>Bacilli</taxon>
        <taxon>Bacillales</taxon>
        <taxon>Bacillaceae</taxon>
    </lineage>
</organism>
<feature type="domain" description="Thioredoxin" evidence="1">
    <location>
        <begin position="1"/>
        <end position="105"/>
    </location>
</feature>
<dbReference type="PANTHER" id="PTHR10438:SF468">
    <property type="entry name" value="THIOREDOXIN-1-RELATED"/>
    <property type="match status" value="1"/>
</dbReference>
<dbReference type="Gene3D" id="3.40.30.10">
    <property type="entry name" value="Glutaredoxin"/>
    <property type="match status" value="1"/>
</dbReference>
<dbReference type="Proteomes" id="UP000275076">
    <property type="component" value="Unassembled WGS sequence"/>
</dbReference>
<evidence type="ECO:0000313" key="3">
    <source>
        <dbReference type="Proteomes" id="UP000275076"/>
    </source>
</evidence>
<dbReference type="CDD" id="cd02947">
    <property type="entry name" value="TRX_family"/>
    <property type="match status" value="1"/>
</dbReference>
<dbReference type="SUPFAM" id="SSF52833">
    <property type="entry name" value="Thioredoxin-like"/>
    <property type="match status" value="1"/>
</dbReference>
<evidence type="ECO:0000259" key="1">
    <source>
        <dbReference type="PROSITE" id="PS51352"/>
    </source>
</evidence>